<keyword evidence="1" id="KW-0472">Membrane</keyword>
<name>A0A7W3U0G5_9LACO</name>
<keyword evidence="1" id="KW-0812">Transmembrane</keyword>
<dbReference type="Proteomes" id="UP000518255">
    <property type="component" value="Unassembled WGS sequence"/>
</dbReference>
<evidence type="ECO:0000313" key="2">
    <source>
        <dbReference type="EMBL" id="MBB1086390.1"/>
    </source>
</evidence>
<sequence length="223" mass="25559">MKNNVVRMVIYIMAVIGYGCIFYGVKQMSASVTVTFIFCWTAFVLGTLFIFSPEIKRLIFKKDRLELERYKHKVDKALVEYDEFKETIYPLLEIILGEISNVRALNIGANPEILMDFTSRVEAIADKQSQKELKPLIEAAKSAVLHAFGVKLNIITSGSVPTDVYIGTGLTTYEKKYHVEPEKIFIDEEGLRKVGENINDLAKKRLFMNTLNELMEYYNTTFN</sequence>
<comment type="caution">
    <text evidence="2">The sequence shown here is derived from an EMBL/GenBank/DDBJ whole genome shotgun (WGS) entry which is preliminary data.</text>
</comment>
<reference evidence="2 3" key="1">
    <citation type="submission" date="2020-07" db="EMBL/GenBank/DDBJ databases">
        <title>Description of Limosilactobacillus balticus sp. nov., Limosilactobacillus agrestis sp. nov., Limosilactobacillus albertensis sp. nov., Limosilactobacillus rudii sp. nov., Limosilactobacillus fastidiosus sp. nov., five novel Limosilactobacillus species isolated from the vertebrate gastrointestinal tract, and proposal of 6 subspecies of Limosilactobacillus reuteri adapted to the gastrointestinal tract of specific vertebrate hosts.</title>
        <authorList>
            <person name="Li F."/>
            <person name="Cheng C."/>
            <person name="Zheng J."/>
            <person name="Quevedo R.M."/>
            <person name="Li J."/>
            <person name="Roos S."/>
            <person name="Gaenzle M.G."/>
            <person name="Walter J."/>
        </authorList>
    </citation>
    <scope>NUCLEOTIDE SEQUENCE [LARGE SCALE GENOMIC DNA]</scope>
    <source>
        <strain evidence="2 3">WF-MA3-C</strain>
    </source>
</reference>
<feature type="transmembrane region" description="Helical" evidence="1">
    <location>
        <begin position="31"/>
        <end position="51"/>
    </location>
</feature>
<gene>
    <name evidence="2" type="ORF">H5R63_06295</name>
</gene>
<dbReference type="AlphaFoldDB" id="A0A7W3U0G5"/>
<accession>A0A7W3U0G5</accession>
<keyword evidence="1" id="KW-1133">Transmembrane helix</keyword>
<proteinExistence type="predicted"/>
<organism evidence="2 3">
    <name type="scientific">Limosilactobacillus fastidiosus</name>
    <dbReference type="NCBI Taxonomy" id="2759855"/>
    <lineage>
        <taxon>Bacteria</taxon>
        <taxon>Bacillati</taxon>
        <taxon>Bacillota</taxon>
        <taxon>Bacilli</taxon>
        <taxon>Lactobacillales</taxon>
        <taxon>Lactobacillaceae</taxon>
        <taxon>Limosilactobacillus</taxon>
    </lineage>
</organism>
<dbReference type="EMBL" id="JACIUY010000059">
    <property type="protein sequence ID" value="MBB1086390.1"/>
    <property type="molecule type" value="Genomic_DNA"/>
</dbReference>
<protein>
    <submittedName>
        <fullName evidence="2">Uncharacterized protein</fullName>
    </submittedName>
</protein>
<evidence type="ECO:0000256" key="1">
    <source>
        <dbReference type="SAM" id="Phobius"/>
    </source>
</evidence>
<dbReference type="PROSITE" id="PS51257">
    <property type="entry name" value="PROKAR_LIPOPROTEIN"/>
    <property type="match status" value="1"/>
</dbReference>
<feature type="transmembrane region" description="Helical" evidence="1">
    <location>
        <begin position="5"/>
        <end position="25"/>
    </location>
</feature>
<evidence type="ECO:0000313" key="3">
    <source>
        <dbReference type="Proteomes" id="UP000518255"/>
    </source>
</evidence>
<dbReference type="RefSeq" id="WP_182581259.1">
    <property type="nucleotide sequence ID" value="NZ_JACIUY010000059.1"/>
</dbReference>